<dbReference type="RefSeq" id="WP_350344665.1">
    <property type="nucleotide sequence ID" value="NZ_CP158367.1"/>
</dbReference>
<dbReference type="AlphaFoldDB" id="A0AAU7VPA6"/>
<organism evidence="2">
    <name type="scientific">Proteinivorax tanatarense</name>
    <dbReference type="NCBI Taxonomy" id="1260629"/>
    <lineage>
        <taxon>Bacteria</taxon>
        <taxon>Bacillati</taxon>
        <taxon>Bacillota</taxon>
        <taxon>Clostridia</taxon>
        <taxon>Eubacteriales</taxon>
        <taxon>Proteinivoracaceae</taxon>
        <taxon>Proteinivorax</taxon>
    </lineage>
</organism>
<feature type="transmembrane region" description="Helical" evidence="1">
    <location>
        <begin position="45"/>
        <end position="65"/>
    </location>
</feature>
<name>A0AAU7VPA6_9FIRM</name>
<sequence length="173" mass="19088">MLKRILLLACGLLVFLGSALVISEAFLNMGILSPYIEITFARWDVAVLFTILAILGLFAMVLAFASQKEPSSLLIASDYGEVRVSLQTIDSLVHQGAKKIKGIKDLKTRIIVRDGSLYIYVKAVLYGDRNIPELTEQMQQTISEHVYSISGINVDEVKVLVENVATDIKTKVS</sequence>
<evidence type="ECO:0000256" key="1">
    <source>
        <dbReference type="SAM" id="Phobius"/>
    </source>
</evidence>
<gene>
    <name evidence="2" type="primary">amaP</name>
    <name evidence="2" type="ORF">PRVXT_001093</name>
</gene>
<proteinExistence type="predicted"/>
<evidence type="ECO:0000313" key="2">
    <source>
        <dbReference type="EMBL" id="XBX75930.1"/>
    </source>
</evidence>
<keyword evidence="1" id="KW-1133">Transmembrane helix</keyword>
<dbReference type="NCBIfam" id="NF033218">
    <property type="entry name" value="anchor_AmaP"/>
    <property type="match status" value="1"/>
</dbReference>
<keyword evidence="1" id="KW-0812">Transmembrane</keyword>
<protein>
    <submittedName>
        <fullName evidence="2">Alkaline shock response membrane anchor protein AmaP</fullName>
    </submittedName>
</protein>
<dbReference type="EMBL" id="CP158367">
    <property type="protein sequence ID" value="XBX75930.1"/>
    <property type="molecule type" value="Genomic_DNA"/>
</dbReference>
<keyword evidence="1" id="KW-0472">Membrane</keyword>
<accession>A0AAU7VPA6</accession>
<reference evidence="2" key="1">
    <citation type="journal article" date="2013" name="Extremophiles">
        <title>Proteinivorax tanatarense gen. nov., sp. nov., an anaerobic, haloalkaliphilic, proteolytic bacterium isolated from a decaying algal bloom, and proposal of Proteinivoraceae fam. nov.</title>
        <authorList>
            <person name="Kevbrin V."/>
            <person name="Boltyanskaya Y."/>
            <person name="Zhilina T."/>
            <person name="Kolganova T."/>
            <person name="Lavrentjeva E."/>
            <person name="Kuznetsov B."/>
        </authorList>
    </citation>
    <scope>NUCLEOTIDE SEQUENCE</scope>
    <source>
        <strain evidence="2">Z-910T</strain>
    </source>
</reference>
<reference evidence="2" key="2">
    <citation type="submission" date="2024-06" db="EMBL/GenBank/DDBJ databases">
        <authorList>
            <person name="Petrova K.O."/>
            <person name="Toshchakov S.V."/>
            <person name="Boltjanskaja Y.V."/>
            <person name="Kevbrin V."/>
        </authorList>
    </citation>
    <scope>NUCLEOTIDE SEQUENCE</scope>
    <source>
        <strain evidence="2">Z-910T</strain>
    </source>
</reference>